<gene>
    <name evidence="2" type="ORF">PQR03_19995</name>
</gene>
<feature type="domain" description="Metallo-beta-lactamase" evidence="1">
    <location>
        <begin position="63"/>
        <end position="231"/>
    </location>
</feature>
<comment type="caution">
    <text evidence="2">The sequence shown here is derived from an EMBL/GenBank/DDBJ whole genome shotgun (WGS) entry which is preliminary data.</text>
</comment>
<dbReference type="Gene3D" id="3.60.15.10">
    <property type="entry name" value="Ribonuclease Z/Hydroxyacylglutathione hydrolase-like"/>
    <property type="match status" value="1"/>
</dbReference>
<sequence>MFPEADSGANDDRAGKASQRYQCPRCIGPFAAVPESSRGGAAGPSGYQLENVKPGVYWISAGGYDTMFLVTGAGVIAVDAPPSLREVLLSAIASVTAEPVTHVVYSHSHFDHIGAADIYPRSAVRIAHQYTAEKLAGYSDPQRPIPTITFSDEYVLQLGAVELQLRYHGNIHQPGNIFIYEPKQKVLMLVDVIFPGWVPFRNLAVANDVHEYLHAHDLLLDYDFDVMVCGHLTRYGTRADVVTQKEFVQQLRAASMKALKSVRIEDVAARTGTDNLWALMDGYLEDAIETVTNEMLTTPTADGRLWTDRLGGADIWTRHHAFSMIQALRVERAD</sequence>
<name>A0ABW9BKT9_9BURK</name>
<protein>
    <submittedName>
        <fullName evidence="2">MBL fold metallo-hydrolase</fullName>
    </submittedName>
</protein>
<evidence type="ECO:0000313" key="2">
    <source>
        <dbReference type="EMBL" id="MFM0240415.1"/>
    </source>
</evidence>
<evidence type="ECO:0000313" key="3">
    <source>
        <dbReference type="Proteomes" id="UP001629274"/>
    </source>
</evidence>
<dbReference type="InterPro" id="IPR050855">
    <property type="entry name" value="NDM-1-like"/>
</dbReference>
<dbReference type="SUPFAM" id="SSF56281">
    <property type="entry name" value="Metallo-hydrolase/oxidoreductase"/>
    <property type="match status" value="1"/>
</dbReference>
<dbReference type="PANTHER" id="PTHR42951">
    <property type="entry name" value="METALLO-BETA-LACTAMASE DOMAIN-CONTAINING"/>
    <property type="match status" value="1"/>
</dbReference>
<dbReference type="RefSeq" id="WP_408262939.1">
    <property type="nucleotide sequence ID" value="NZ_JAQQCK010000008.1"/>
</dbReference>
<dbReference type="EMBL" id="JAQQDR010000007">
    <property type="protein sequence ID" value="MFM0240415.1"/>
    <property type="molecule type" value="Genomic_DNA"/>
</dbReference>
<organism evidence="2 3">
    <name type="scientific">Paraburkholderia phytofirmans</name>
    <dbReference type="NCBI Taxonomy" id="261302"/>
    <lineage>
        <taxon>Bacteria</taxon>
        <taxon>Pseudomonadati</taxon>
        <taxon>Pseudomonadota</taxon>
        <taxon>Betaproteobacteria</taxon>
        <taxon>Burkholderiales</taxon>
        <taxon>Burkholderiaceae</taxon>
        <taxon>Paraburkholderia</taxon>
    </lineage>
</organism>
<reference evidence="2 3" key="1">
    <citation type="journal article" date="2024" name="Chem. Sci.">
        <title>Discovery of megapolipeptins by genome mining of a Burkholderiales bacteria collection.</title>
        <authorList>
            <person name="Paulo B.S."/>
            <person name="Recchia M.J.J."/>
            <person name="Lee S."/>
            <person name="Fergusson C.H."/>
            <person name="Romanowski S.B."/>
            <person name="Hernandez A."/>
            <person name="Krull N."/>
            <person name="Liu D.Y."/>
            <person name="Cavanagh H."/>
            <person name="Bos A."/>
            <person name="Gray C.A."/>
            <person name="Murphy B.T."/>
            <person name="Linington R.G."/>
            <person name="Eustaquio A.S."/>
        </authorList>
    </citation>
    <scope>NUCLEOTIDE SEQUENCE [LARGE SCALE GENOMIC DNA]</scope>
    <source>
        <strain evidence="2 3">RL17-351-BIE-A</strain>
    </source>
</reference>
<evidence type="ECO:0000259" key="1">
    <source>
        <dbReference type="SMART" id="SM00849"/>
    </source>
</evidence>
<keyword evidence="3" id="KW-1185">Reference proteome</keyword>
<dbReference type="Proteomes" id="UP001629274">
    <property type="component" value="Unassembled WGS sequence"/>
</dbReference>
<dbReference type="InterPro" id="IPR001279">
    <property type="entry name" value="Metallo-B-lactamas"/>
</dbReference>
<accession>A0ABW9BKT9</accession>
<dbReference type="PANTHER" id="PTHR42951:SF22">
    <property type="entry name" value="METALLO BETA-LACTAMASE SUPERFAMILY LIPOPROTEIN"/>
    <property type="match status" value="1"/>
</dbReference>
<dbReference type="Pfam" id="PF00753">
    <property type="entry name" value="Lactamase_B"/>
    <property type="match status" value="1"/>
</dbReference>
<dbReference type="InterPro" id="IPR036866">
    <property type="entry name" value="RibonucZ/Hydroxyglut_hydro"/>
</dbReference>
<dbReference type="SMART" id="SM00849">
    <property type="entry name" value="Lactamase_B"/>
    <property type="match status" value="1"/>
</dbReference>
<dbReference type="CDD" id="cd16276">
    <property type="entry name" value="metallo-hydrolase-like_MBL-fold"/>
    <property type="match status" value="1"/>
</dbReference>
<proteinExistence type="predicted"/>